<evidence type="ECO:0000256" key="5">
    <source>
        <dbReference type="SAM" id="MobiDB-lite"/>
    </source>
</evidence>
<protein>
    <recommendedName>
        <fullName evidence="6">AIP/AIPL N-terminal FKBP-type PPIase domain-containing protein</fullName>
    </recommendedName>
</protein>
<feature type="region of interest" description="Disordered" evidence="5">
    <location>
        <begin position="582"/>
        <end position="716"/>
    </location>
</feature>
<dbReference type="Gene3D" id="1.25.40.10">
    <property type="entry name" value="Tetratricopeptide repeat domain"/>
    <property type="match status" value="1"/>
</dbReference>
<dbReference type="InterPro" id="IPR056277">
    <property type="entry name" value="PPIase_AIP"/>
</dbReference>
<dbReference type="SUPFAM" id="SSF54534">
    <property type="entry name" value="FKBP-like"/>
    <property type="match status" value="1"/>
</dbReference>
<feature type="region of interest" description="Disordered" evidence="5">
    <location>
        <begin position="778"/>
        <end position="804"/>
    </location>
</feature>
<reference evidence="8" key="1">
    <citation type="submission" date="2025-08" db="UniProtKB">
        <authorList>
            <consortium name="RefSeq"/>
        </authorList>
    </citation>
    <scope>IDENTIFICATION</scope>
</reference>
<accession>A0ABM5EVM1</accession>
<evidence type="ECO:0000256" key="4">
    <source>
        <dbReference type="ARBA" id="ARBA00022803"/>
    </source>
</evidence>
<evidence type="ECO:0000256" key="1">
    <source>
        <dbReference type="ARBA" id="ARBA00004496"/>
    </source>
</evidence>
<dbReference type="PANTHER" id="PTHR11242">
    <property type="entry name" value="ARYL HYDROCARBON RECEPTOR INTERACTING PROTEIN RELATED"/>
    <property type="match status" value="1"/>
</dbReference>
<proteinExistence type="predicted"/>
<gene>
    <name evidence="8" type="primary">LOC110084945</name>
</gene>
<comment type="subcellular location">
    <subcellularLocation>
        <location evidence="1">Cytoplasm</location>
    </subcellularLocation>
</comment>
<evidence type="ECO:0000256" key="2">
    <source>
        <dbReference type="ARBA" id="ARBA00022490"/>
    </source>
</evidence>
<dbReference type="Pfam" id="PF23322">
    <property type="entry name" value="PPIase_AIP"/>
    <property type="match status" value="1"/>
</dbReference>
<organism evidence="7 8">
    <name type="scientific">Pogona vitticeps</name>
    <name type="common">central bearded dragon</name>
    <dbReference type="NCBI Taxonomy" id="103695"/>
    <lineage>
        <taxon>Eukaryota</taxon>
        <taxon>Metazoa</taxon>
        <taxon>Chordata</taxon>
        <taxon>Craniata</taxon>
        <taxon>Vertebrata</taxon>
        <taxon>Euteleostomi</taxon>
        <taxon>Lepidosauria</taxon>
        <taxon>Squamata</taxon>
        <taxon>Bifurcata</taxon>
        <taxon>Unidentata</taxon>
        <taxon>Episquamata</taxon>
        <taxon>Toxicofera</taxon>
        <taxon>Iguania</taxon>
        <taxon>Acrodonta</taxon>
        <taxon>Agamidae</taxon>
        <taxon>Amphibolurinae</taxon>
        <taxon>Pogona</taxon>
    </lineage>
</organism>
<name>A0ABM5EVM1_9SAUR</name>
<keyword evidence="4" id="KW-0802">TPR repeat</keyword>
<evidence type="ECO:0000313" key="8">
    <source>
        <dbReference type="RefSeq" id="XP_072837208.1"/>
    </source>
</evidence>
<keyword evidence="2" id="KW-0963">Cytoplasm</keyword>
<dbReference type="InterPro" id="IPR039663">
    <property type="entry name" value="AIP/AIPL1/TTC9"/>
</dbReference>
<dbReference type="InterPro" id="IPR011990">
    <property type="entry name" value="TPR-like_helical_dom_sf"/>
</dbReference>
<feature type="region of interest" description="Disordered" evidence="5">
    <location>
        <begin position="319"/>
        <end position="509"/>
    </location>
</feature>
<keyword evidence="3" id="KW-0677">Repeat</keyword>
<feature type="compositionally biased region" description="Basic and acidic residues" evidence="5">
    <location>
        <begin position="347"/>
        <end position="378"/>
    </location>
</feature>
<evidence type="ECO:0000259" key="6">
    <source>
        <dbReference type="Pfam" id="PF23322"/>
    </source>
</evidence>
<dbReference type="Proteomes" id="UP001652642">
    <property type="component" value="Chromosome 11"/>
</dbReference>
<dbReference type="PANTHER" id="PTHR11242:SF1">
    <property type="entry name" value="PPIASE FKBP-TYPE DOMAIN-CONTAINING PROTEIN"/>
    <property type="match status" value="1"/>
</dbReference>
<dbReference type="GeneID" id="110084945"/>
<feature type="compositionally biased region" description="Basic and acidic residues" evidence="5">
    <location>
        <begin position="615"/>
        <end position="650"/>
    </location>
</feature>
<evidence type="ECO:0000313" key="7">
    <source>
        <dbReference type="Proteomes" id="UP001652642"/>
    </source>
</evidence>
<evidence type="ECO:0000256" key="3">
    <source>
        <dbReference type="ARBA" id="ARBA00022737"/>
    </source>
</evidence>
<dbReference type="InterPro" id="IPR046357">
    <property type="entry name" value="PPIase_dom_sf"/>
</dbReference>
<keyword evidence="7" id="KW-1185">Reference proteome</keyword>
<feature type="compositionally biased region" description="Basic and acidic residues" evidence="5">
    <location>
        <begin position="461"/>
        <end position="499"/>
    </location>
</feature>
<feature type="domain" description="AIP/AIPL N-terminal FKBP-type PPIase" evidence="6">
    <location>
        <begin position="27"/>
        <end position="155"/>
    </location>
</feature>
<feature type="compositionally biased region" description="Basic and acidic residues" evidence="5">
    <location>
        <begin position="664"/>
        <end position="691"/>
    </location>
</feature>
<sequence>MEETYLLNMEGVKKKILHGGCGELPDFKDGSKVTFHFQTLKDNFERTVIDDSRVGGIPMEIIVGKMFKIEVWETLLTSMRIGEVAEFWCDAVHTGMYALVSKGMRKIAEGKDPLEGQKHRCGMGNMFDYHSTGYADLDELQRTPQPLIFIMELFKVEDPSSYKRDTWAMSNDEKLVAVPKLHTEGNQLVLARKFKEAAEKYQEAVICLRNVQAKEKPWEEDWLKLEKLITPLVLNYCQCQLELGEYYEVLEHTTDLLQKNNKNVKAYFKRAKAHSAVWNEKEARADFLRVAQLDPSLAAAVRKELKMLGERMRQKHVEDRKRYQGLFQQPSKGETAGRTTEEDLSEEKEKWPDFTRQRTEIEENNRENLWRSERRPEGMEADVMNGEMGRGNEKKELMEKEGKKMDEGDYFPQKEGEKIKIEIGNKEEEEQGQGKEDSYSGDDVTDCQTSGSKQLGVEPWQPKEETENAGVERDQKRERGLVTPREEQERDVIHGDYGKKPGQATESTRIHIGEGFVKGCCEGEVNSTRERENEEAMCGTREVTAGQQRVQNDVHFGTQNFREEDRQSYIEDSEGNYFQVQNNESKGKAREATEFNSAGEVRPEQKNCGCSWREGAPKEMKEQMEGRELQRNKKESDHYSKNETEAEQGHCEANTEDSAWAARDGGKEAGDDRDEAKTRFRAENSKEEKYNHSKGMGCGKEGIETGSGFVPPEDIDGDEIRQESFESETSFKVKNLEMEVKVENLETDQADLPINCKGPEKARREVEWNLGEEHLQKEGEVSGRGIENVIVSQDSKNGSDQIQM</sequence>
<dbReference type="SUPFAM" id="SSF48452">
    <property type="entry name" value="TPR-like"/>
    <property type="match status" value="1"/>
</dbReference>
<feature type="compositionally biased region" description="Polar residues" evidence="5">
    <location>
        <begin position="790"/>
        <end position="804"/>
    </location>
</feature>
<dbReference type="RefSeq" id="XP_072837208.1">
    <property type="nucleotide sequence ID" value="XM_072981107.1"/>
</dbReference>
<dbReference type="Gene3D" id="3.10.50.40">
    <property type="match status" value="1"/>
</dbReference>
<feature type="compositionally biased region" description="Basic and acidic residues" evidence="5">
    <location>
        <begin position="390"/>
        <end position="438"/>
    </location>
</feature>